<protein>
    <recommendedName>
        <fullName evidence="5">Basic leucine zipper domain-containing protein</fullName>
    </recommendedName>
</protein>
<dbReference type="EMBL" id="JAKMXF010000177">
    <property type="protein sequence ID" value="KAI6655731.1"/>
    <property type="molecule type" value="Genomic_DNA"/>
</dbReference>
<gene>
    <name evidence="6" type="ORF">LOD99_1873</name>
</gene>
<evidence type="ECO:0000313" key="6">
    <source>
        <dbReference type="EMBL" id="KAI6655731.1"/>
    </source>
</evidence>
<keyword evidence="7" id="KW-1185">Reference proteome</keyword>
<dbReference type="GO" id="GO:0003677">
    <property type="term" value="F:DNA binding"/>
    <property type="evidence" value="ECO:0007669"/>
    <property type="project" value="UniProtKB-KW"/>
</dbReference>
<evidence type="ECO:0000256" key="4">
    <source>
        <dbReference type="SAM" id="Coils"/>
    </source>
</evidence>
<comment type="caution">
    <text evidence="6">The sequence shown here is derived from an EMBL/GenBank/DDBJ whole genome shotgun (WGS) entry which is preliminary data.</text>
</comment>
<evidence type="ECO:0000256" key="2">
    <source>
        <dbReference type="ARBA" id="ARBA00023125"/>
    </source>
</evidence>
<sequence length="111" mass="13620">MAEDNISQEKGIEIRYPLKIMMYFNSEDHLRDIPFIELLQIKDIHKLDDHEFKDIKSHRRKLRSRMYSKMSRERKIKELKDLEEIHKCLLQQQRELEHDILQLKDDISKAM</sequence>
<dbReference type="InterPro" id="IPR004826">
    <property type="entry name" value="bZIP_Maf"/>
</dbReference>
<evidence type="ECO:0000313" key="7">
    <source>
        <dbReference type="Proteomes" id="UP001165289"/>
    </source>
</evidence>
<feature type="domain" description="Basic leucine zipper" evidence="5">
    <location>
        <begin position="27"/>
        <end position="100"/>
    </location>
</feature>
<proteinExistence type="predicted"/>
<reference evidence="6 7" key="1">
    <citation type="journal article" date="2023" name="BMC Biol.">
        <title>The compact genome of the sponge Oopsacas minuta (Hexactinellida) is lacking key metazoan core genes.</title>
        <authorList>
            <person name="Santini S."/>
            <person name="Schenkelaars Q."/>
            <person name="Jourda C."/>
            <person name="Duchesne M."/>
            <person name="Belahbib H."/>
            <person name="Rocher C."/>
            <person name="Selva M."/>
            <person name="Riesgo A."/>
            <person name="Vervoort M."/>
            <person name="Leys S.P."/>
            <person name="Kodjabachian L."/>
            <person name="Le Bivic A."/>
            <person name="Borchiellini C."/>
            <person name="Claverie J.M."/>
            <person name="Renard E."/>
        </authorList>
    </citation>
    <scope>NUCLEOTIDE SEQUENCE [LARGE SCALE GENOMIC DNA]</scope>
    <source>
        <strain evidence="6">SPO-2</strain>
    </source>
</reference>
<name>A0AAV7K3K3_9METZ</name>
<dbReference type="SUPFAM" id="SSF47454">
    <property type="entry name" value="A DNA-binding domain in eukaryotic transcription factors"/>
    <property type="match status" value="1"/>
</dbReference>
<dbReference type="Gene3D" id="1.20.5.170">
    <property type="match status" value="1"/>
</dbReference>
<keyword evidence="3" id="KW-0804">Transcription</keyword>
<keyword evidence="4" id="KW-0175">Coiled coil</keyword>
<dbReference type="Proteomes" id="UP001165289">
    <property type="component" value="Unassembled WGS sequence"/>
</dbReference>
<accession>A0AAV7K3K3</accession>
<dbReference type="InterPro" id="IPR008917">
    <property type="entry name" value="TF_DNA-bd_sf"/>
</dbReference>
<evidence type="ECO:0000256" key="1">
    <source>
        <dbReference type="ARBA" id="ARBA00023015"/>
    </source>
</evidence>
<keyword evidence="1" id="KW-0805">Transcription regulation</keyword>
<dbReference type="GO" id="GO:0006355">
    <property type="term" value="P:regulation of DNA-templated transcription"/>
    <property type="evidence" value="ECO:0007669"/>
    <property type="project" value="InterPro"/>
</dbReference>
<dbReference type="AlphaFoldDB" id="A0AAV7K3K3"/>
<dbReference type="Pfam" id="PF03131">
    <property type="entry name" value="bZIP_Maf"/>
    <property type="match status" value="1"/>
</dbReference>
<organism evidence="6 7">
    <name type="scientific">Oopsacas minuta</name>
    <dbReference type="NCBI Taxonomy" id="111878"/>
    <lineage>
        <taxon>Eukaryota</taxon>
        <taxon>Metazoa</taxon>
        <taxon>Porifera</taxon>
        <taxon>Hexactinellida</taxon>
        <taxon>Hexasterophora</taxon>
        <taxon>Lyssacinosida</taxon>
        <taxon>Leucopsacidae</taxon>
        <taxon>Oopsacas</taxon>
    </lineage>
</organism>
<evidence type="ECO:0000259" key="5">
    <source>
        <dbReference type="Pfam" id="PF03131"/>
    </source>
</evidence>
<evidence type="ECO:0000256" key="3">
    <source>
        <dbReference type="ARBA" id="ARBA00023163"/>
    </source>
</evidence>
<feature type="coiled-coil region" evidence="4">
    <location>
        <begin position="72"/>
        <end position="106"/>
    </location>
</feature>
<keyword evidence="2" id="KW-0238">DNA-binding</keyword>